<keyword evidence="3" id="KW-1185">Reference proteome</keyword>
<dbReference type="Proteomes" id="UP001333110">
    <property type="component" value="Unassembled WGS sequence"/>
</dbReference>
<feature type="transmembrane region" description="Helical" evidence="1">
    <location>
        <begin position="36"/>
        <end position="62"/>
    </location>
</feature>
<keyword evidence="1" id="KW-1133">Transmembrane helix</keyword>
<dbReference type="EMBL" id="JAUNZN010000001">
    <property type="protein sequence ID" value="KAK4830007.1"/>
    <property type="molecule type" value="Genomic_DNA"/>
</dbReference>
<dbReference type="AlphaFoldDB" id="A0AAN7NQZ5"/>
<reference evidence="2 3" key="1">
    <citation type="journal article" date="2023" name="J. Hered.">
        <title>Chromosome-level genome of the wood stork (Mycteria americana) provides insight into avian chromosome evolution.</title>
        <authorList>
            <person name="Flamio R. Jr."/>
            <person name="Ramstad K.M."/>
        </authorList>
    </citation>
    <scope>NUCLEOTIDE SEQUENCE [LARGE SCALE GENOMIC DNA]</scope>
    <source>
        <strain evidence="2">JAX WOST 10</strain>
    </source>
</reference>
<protein>
    <submittedName>
        <fullName evidence="2">Uncharacterized protein</fullName>
    </submittedName>
</protein>
<proteinExistence type="predicted"/>
<evidence type="ECO:0000313" key="3">
    <source>
        <dbReference type="Proteomes" id="UP001333110"/>
    </source>
</evidence>
<sequence length="157" mass="17465">MQPRIPLAFFAVKAYCWLMFNLMSTKTPRSFSAKLLSSWVALAHTGACGCSSSGAGLFAFLLNFMRFTPAHFSSLSRTLWVASHPSGISTTRPSFVSSASLLRVHVVPSSKLLMKMFKRFEHTIDPGIHHDISNREIADTDIELANCPNRYKRLLSA</sequence>
<evidence type="ECO:0000313" key="2">
    <source>
        <dbReference type="EMBL" id="KAK4830007.1"/>
    </source>
</evidence>
<keyword evidence="1" id="KW-0472">Membrane</keyword>
<evidence type="ECO:0000256" key="1">
    <source>
        <dbReference type="SAM" id="Phobius"/>
    </source>
</evidence>
<comment type="caution">
    <text evidence="2">The sequence shown here is derived from an EMBL/GenBank/DDBJ whole genome shotgun (WGS) entry which is preliminary data.</text>
</comment>
<gene>
    <name evidence="2" type="ORF">QYF61_008177</name>
</gene>
<accession>A0AAN7NQZ5</accession>
<name>A0AAN7NQZ5_MYCAM</name>
<organism evidence="2 3">
    <name type="scientific">Mycteria americana</name>
    <name type="common">Wood stork</name>
    <dbReference type="NCBI Taxonomy" id="33587"/>
    <lineage>
        <taxon>Eukaryota</taxon>
        <taxon>Metazoa</taxon>
        <taxon>Chordata</taxon>
        <taxon>Craniata</taxon>
        <taxon>Vertebrata</taxon>
        <taxon>Euteleostomi</taxon>
        <taxon>Archelosauria</taxon>
        <taxon>Archosauria</taxon>
        <taxon>Dinosauria</taxon>
        <taxon>Saurischia</taxon>
        <taxon>Theropoda</taxon>
        <taxon>Coelurosauria</taxon>
        <taxon>Aves</taxon>
        <taxon>Neognathae</taxon>
        <taxon>Neoaves</taxon>
        <taxon>Aequornithes</taxon>
        <taxon>Ciconiiformes</taxon>
        <taxon>Ciconiidae</taxon>
        <taxon>Mycteria</taxon>
    </lineage>
</organism>
<feature type="transmembrane region" description="Helical" evidence="1">
    <location>
        <begin position="7"/>
        <end position="24"/>
    </location>
</feature>
<keyword evidence="1" id="KW-0812">Transmembrane</keyword>